<dbReference type="GO" id="GO:0006567">
    <property type="term" value="P:L-threonine catabolic process"/>
    <property type="evidence" value="ECO:0007669"/>
    <property type="project" value="InterPro"/>
</dbReference>
<keyword evidence="5" id="KW-0663">Pyridoxal phosphate</keyword>
<dbReference type="PANTHER" id="PTHR48078:SF6">
    <property type="entry name" value="L-THREONINE DEHYDRATASE CATABOLIC TDCB"/>
    <property type="match status" value="1"/>
</dbReference>
<evidence type="ECO:0000259" key="10">
    <source>
        <dbReference type="PROSITE" id="PS51671"/>
    </source>
</evidence>
<evidence type="ECO:0000313" key="12">
    <source>
        <dbReference type="Proteomes" id="UP000198983"/>
    </source>
</evidence>
<dbReference type="InterPro" id="IPR044561">
    <property type="entry name" value="ACT_ThrD-II-like"/>
</dbReference>
<evidence type="ECO:0000256" key="4">
    <source>
        <dbReference type="ARBA" id="ARBA00012096"/>
    </source>
</evidence>
<proteinExistence type="inferred from homology"/>
<dbReference type="Pfam" id="PF00291">
    <property type="entry name" value="PALP"/>
    <property type="match status" value="1"/>
</dbReference>
<evidence type="ECO:0000256" key="8">
    <source>
        <dbReference type="ARBA" id="ARBA00031427"/>
    </source>
</evidence>
<feature type="compositionally biased region" description="Basic and acidic residues" evidence="9">
    <location>
        <begin position="14"/>
        <end position="25"/>
    </location>
</feature>
<dbReference type="InterPro" id="IPR002912">
    <property type="entry name" value="ACT_dom"/>
</dbReference>
<dbReference type="Proteomes" id="UP000198983">
    <property type="component" value="Chromosome I"/>
</dbReference>
<comment type="similarity">
    <text evidence="3">Belongs to the serine/threonine dehydratase family.</text>
</comment>
<evidence type="ECO:0000256" key="2">
    <source>
        <dbReference type="ARBA" id="ARBA00001933"/>
    </source>
</evidence>
<dbReference type="SUPFAM" id="SSF53686">
    <property type="entry name" value="Tryptophan synthase beta subunit-like PLP-dependent enzymes"/>
    <property type="match status" value="1"/>
</dbReference>
<dbReference type="AlphaFoldDB" id="A0A1H1YYQ9"/>
<keyword evidence="6" id="KW-0456">Lyase</keyword>
<dbReference type="Gene3D" id="3.40.50.1100">
    <property type="match status" value="2"/>
</dbReference>
<evidence type="ECO:0000256" key="1">
    <source>
        <dbReference type="ARBA" id="ARBA00001274"/>
    </source>
</evidence>
<organism evidence="11 12">
    <name type="scientific">Actinopolymorpha singaporensis</name>
    <dbReference type="NCBI Taxonomy" id="117157"/>
    <lineage>
        <taxon>Bacteria</taxon>
        <taxon>Bacillati</taxon>
        <taxon>Actinomycetota</taxon>
        <taxon>Actinomycetes</taxon>
        <taxon>Propionibacteriales</taxon>
        <taxon>Actinopolymorphaceae</taxon>
        <taxon>Actinopolymorpha</taxon>
    </lineage>
</organism>
<dbReference type="EMBL" id="LT629732">
    <property type="protein sequence ID" value="SDT26601.1"/>
    <property type="molecule type" value="Genomic_DNA"/>
</dbReference>
<reference evidence="11 12" key="1">
    <citation type="submission" date="2016-10" db="EMBL/GenBank/DDBJ databases">
        <authorList>
            <person name="de Groot N.N."/>
        </authorList>
    </citation>
    <scope>NUCLEOTIDE SEQUENCE [LARGE SCALE GENOMIC DNA]</scope>
    <source>
        <strain evidence="11 12">DSM 22024</strain>
    </source>
</reference>
<dbReference type="NCBIfam" id="TIGR01127">
    <property type="entry name" value="ilvA_1Cterm"/>
    <property type="match status" value="1"/>
</dbReference>
<dbReference type="SUPFAM" id="SSF55021">
    <property type="entry name" value="ACT-like"/>
    <property type="match status" value="1"/>
</dbReference>
<dbReference type="InterPro" id="IPR001926">
    <property type="entry name" value="TrpB-like_PALP"/>
</dbReference>
<dbReference type="InterPro" id="IPR005789">
    <property type="entry name" value="Thr_deHydtase_catblc"/>
</dbReference>
<evidence type="ECO:0000256" key="6">
    <source>
        <dbReference type="ARBA" id="ARBA00023239"/>
    </source>
</evidence>
<dbReference type="GO" id="GO:0009097">
    <property type="term" value="P:isoleucine biosynthetic process"/>
    <property type="evidence" value="ECO:0007669"/>
    <property type="project" value="TreeGrafter"/>
</dbReference>
<protein>
    <recommendedName>
        <fullName evidence="4">threonine ammonia-lyase</fullName>
        <ecNumber evidence="4">4.3.1.19</ecNumber>
    </recommendedName>
    <alternativeName>
        <fullName evidence="8">Threonine deaminase</fullName>
    </alternativeName>
</protein>
<dbReference type="EC" id="4.3.1.19" evidence="4"/>
<feature type="region of interest" description="Disordered" evidence="9">
    <location>
        <begin position="1"/>
        <end position="34"/>
    </location>
</feature>
<dbReference type="InterPro" id="IPR050147">
    <property type="entry name" value="Ser/Thr_Dehydratase"/>
</dbReference>
<dbReference type="GO" id="GO:0003941">
    <property type="term" value="F:L-serine ammonia-lyase activity"/>
    <property type="evidence" value="ECO:0007669"/>
    <property type="project" value="TreeGrafter"/>
</dbReference>
<comment type="catalytic activity">
    <reaction evidence="1">
        <text>L-threonine = 2-oxobutanoate + NH4(+)</text>
        <dbReference type="Rhea" id="RHEA:22108"/>
        <dbReference type="ChEBI" id="CHEBI:16763"/>
        <dbReference type="ChEBI" id="CHEBI:28938"/>
        <dbReference type="ChEBI" id="CHEBI:57926"/>
        <dbReference type="EC" id="4.3.1.19"/>
    </reaction>
</comment>
<dbReference type="InterPro" id="IPR036052">
    <property type="entry name" value="TrpB-like_PALP_sf"/>
</dbReference>
<dbReference type="PROSITE" id="PS51671">
    <property type="entry name" value="ACT"/>
    <property type="match status" value="1"/>
</dbReference>
<accession>A0A1H1YYQ9</accession>
<dbReference type="InterPro" id="IPR045865">
    <property type="entry name" value="ACT-like_dom_sf"/>
</dbReference>
<dbReference type="RefSeq" id="WP_092656858.1">
    <property type="nucleotide sequence ID" value="NZ_LT629732.1"/>
</dbReference>
<sequence length="432" mass="44887">MTAAGPDNSPGNRPDNRSGDSRDPAPDGGPDLGALLADIEDAERTLRGVARTTPMEASRWLADRVGGPVHLKCENLQRAGSFKIRGAYVRISRLSQEERARGVVAASAGNHAQGVALAARLLDTRATVFMPVGAPIPKEEATRSYGADVRFHGHTIDEALVAARQYAQETGAVFIHPFDHADILAGQGTLGLEILEQCPDVATVLVSTGGGGLVAGVAAALAGRGSKARVVGVQAAGAAAYPPSLAAGRPVPVERMQTMADGIAVGCPGGVPFEVVRRWVAGVITVSEESLSRSLLLLLERGKLLVEPAGAAAVAAALDAPGAFEPPVVAVLSGGNIDPLLLMRVLRHGMIAAGRYMSLRVCVPDQPGGLAALLSKLAEVDANVLDVVHQRTGAGLHLGDVDVALQLETRGKQHREEILHRLRSAGYTVNFS</sequence>
<evidence type="ECO:0000256" key="9">
    <source>
        <dbReference type="SAM" id="MobiDB-lite"/>
    </source>
</evidence>
<name>A0A1H1YYQ9_9ACTN</name>
<dbReference type="OrthoDB" id="9811476at2"/>
<comment type="cofactor">
    <cofactor evidence="2">
        <name>pyridoxal 5'-phosphate</name>
        <dbReference type="ChEBI" id="CHEBI:597326"/>
    </cofactor>
</comment>
<dbReference type="GO" id="GO:0004794">
    <property type="term" value="F:threonine deaminase activity"/>
    <property type="evidence" value="ECO:0007669"/>
    <property type="project" value="UniProtKB-EC"/>
</dbReference>
<dbReference type="CDD" id="cd04886">
    <property type="entry name" value="ACT_ThrD-II-like"/>
    <property type="match status" value="1"/>
</dbReference>
<feature type="domain" description="ACT" evidence="10">
    <location>
        <begin position="358"/>
        <end position="432"/>
    </location>
</feature>
<evidence type="ECO:0000256" key="7">
    <source>
        <dbReference type="ARBA" id="ARBA00025527"/>
    </source>
</evidence>
<evidence type="ECO:0000313" key="11">
    <source>
        <dbReference type="EMBL" id="SDT26601.1"/>
    </source>
</evidence>
<dbReference type="PANTHER" id="PTHR48078">
    <property type="entry name" value="THREONINE DEHYDRATASE, MITOCHONDRIAL-RELATED"/>
    <property type="match status" value="1"/>
</dbReference>
<comment type="function">
    <text evidence="7">Catalyzes the anaerobic formation of alpha-ketobutyrate and ammonia from threonine in a two-step reaction. The first step involved a dehydration of threonine and a production of enamine intermediates (aminocrotonate), which tautomerizes to its imine form (iminobutyrate). Both intermediates are unstable and short-lived. The second step is the nonenzymatic hydrolysis of the enamine/imine intermediates to form 2-ketobutyrate and free ammonia. In the low water environment of the cell, the second step is accelerated by RidA.</text>
</comment>
<dbReference type="CDD" id="cd01562">
    <property type="entry name" value="Thr-dehyd"/>
    <property type="match status" value="1"/>
</dbReference>
<keyword evidence="12" id="KW-1185">Reference proteome</keyword>
<dbReference type="FunFam" id="3.40.50.1100:FF:000005">
    <property type="entry name" value="Threonine dehydratase catabolic"/>
    <property type="match status" value="1"/>
</dbReference>
<dbReference type="STRING" id="117157.SAMN04489717_5781"/>
<gene>
    <name evidence="11" type="ORF">SAMN04489717_5781</name>
</gene>
<dbReference type="GO" id="GO:0006565">
    <property type="term" value="P:L-serine catabolic process"/>
    <property type="evidence" value="ECO:0007669"/>
    <property type="project" value="TreeGrafter"/>
</dbReference>
<evidence type="ECO:0000256" key="3">
    <source>
        <dbReference type="ARBA" id="ARBA00010869"/>
    </source>
</evidence>
<evidence type="ECO:0000256" key="5">
    <source>
        <dbReference type="ARBA" id="ARBA00022898"/>
    </source>
</evidence>